<dbReference type="EMBL" id="JAXUIA010000022">
    <property type="protein sequence ID" value="MEA0979151.1"/>
    <property type="molecule type" value="Genomic_DNA"/>
</dbReference>
<dbReference type="RefSeq" id="WP_066036979.1">
    <property type="nucleotide sequence ID" value="NZ_JAXLNX010000031.1"/>
</dbReference>
<keyword evidence="2" id="KW-1185">Reference proteome</keyword>
<evidence type="ECO:0000313" key="2">
    <source>
        <dbReference type="Proteomes" id="UP001289615"/>
    </source>
</evidence>
<dbReference type="Proteomes" id="UP001289615">
    <property type="component" value="Unassembled WGS sequence"/>
</dbReference>
<name>A0ABU5NT44_9BACI</name>
<gene>
    <name evidence="1" type="ORF">U6C28_23000</name>
</gene>
<proteinExistence type="predicted"/>
<comment type="caution">
    <text evidence="1">The sequence shown here is derived from an EMBL/GenBank/DDBJ whole genome shotgun (WGS) entry which is preliminary data.</text>
</comment>
<accession>A0ABU5NT44</accession>
<protein>
    <submittedName>
        <fullName evidence="1">DUF2190 family protein</fullName>
    </submittedName>
</protein>
<organism evidence="1 2">
    <name type="scientific">Lysinibacillus irui</name>
    <dbReference type="NCBI Taxonomy" id="2998077"/>
    <lineage>
        <taxon>Bacteria</taxon>
        <taxon>Bacillati</taxon>
        <taxon>Bacillota</taxon>
        <taxon>Bacilli</taxon>
        <taxon>Bacillales</taxon>
        <taxon>Bacillaceae</taxon>
        <taxon>Lysinibacillus</taxon>
    </lineage>
</organism>
<evidence type="ECO:0000313" key="1">
    <source>
        <dbReference type="EMBL" id="MEA0979151.1"/>
    </source>
</evidence>
<dbReference type="InterPro" id="IPR011231">
    <property type="entry name" value="Phage_VT1-Sakai_H0018"/>
</dbReference>
<dbReference type="PIRSF" id="PIRSF030771">
    <property type="entry name" value="UCP030771"/>
    <property type="match status" value="1"/>
</dbReference>
<sequence>MAQAKYVQRGETIDFINNTSADIVAGEVISLSNRIGVAATAIPVGTKGAINVMGVYDLPALTTEAFTIGQTVYFKDGKVQATETDATPAGWIIEPKSQAGTIARVKID</sequence>
<reference evidence="1 2" key="1">
    <citation type="submission" date="2023-12" db="EMBL/GenBank/DDBJ databases">
        <title>Genome comparison identifies genes involved in endophytic behavior of Lysinibacillus irui and provides insights into its role as a plant-growth promoting bacterium.</title>
        <authorList>
            <person name="Hilario S."/>
            <person name="Matos I."/>
            <person name="Goncalves M.F.M."/>
            <person name="Pardo C.A."/>
            <person name="Santos M.J."/>
        </authorList>
    </citation>
    <scope>NUCLEOTIDE SEQUENCE [LARGE SCALE GENOMIC DNA]</scope>
    <source>
        <strain evidence="1 2">B3</strain>
    </source>
</reference>
<dbReference type="Pfam" id="PF09956">
    <property type="entry name" value="Phage_cement_2"/>
    <property type="match status" value="1"/>
</dbReference>